<dbReference type="Proteomes" id="UP000247565">
    <property type="component" value="Unassembled WGS sequence"/>
</dbReference>
<evidence type="ECO:0000259" key="1">
    <source>
        <dbReference type="Pfam" id="PF04865"/>
    </source>
</evidence>
<name>A0A318N038_9PROT</name>
<evidence type="ECO:0000313" key="3">
    <source>
        <dbReference type="Proteomes" id="UP000247565"/>
    </source>
</evidence>
<dbReference type="OrthoDB" id="7497539at2"/>
<comment type="caution">
    <text evidence="2">The sequence shown here is derived from an EMBL/GenBank/DDBJ whole genome shotgun (WGS) entry which is preliminary data.</text>
</comment>
<dbReference type="Pfam" id="PF04865">
    <property type="entry name" value="Baseplate_J"/>
    <property type="match status" value="1"/>
</dbReference>
<keyword evidence="3" id="KW-1185">Reference proteome</keyword>
<dbReference type="EMBL" id="QGLT01000004">
    <property type="protein sequence ID" value="PXY99871.1"/>
    <property type="molecule type" value="Genomic_DNA"/>
</dbReference>
<gene>
    <name evidence="2" type="ORF">DK869_08030</name>
</gene>
<evidence type="ECO:0000313" key="2">
    <source>
        <dbReference type="EMBL" id="PXY99871.1"/>
    </source>
</evidence>
<protein>
    <recommendedName>
        <fullName evidence="1">Baseplate protein J-like barrel domain-containing protein</fullName>
    </recommendedName>
</protein>
<sequence>MSFSDDDNINARNISPVQLRNLPIVKDVDTNIPSLKWGGQSTSDHDKEWGNTGIILPEEQDILAGVIEDFQNAFNNQLKFFNNQNEFLLSTPQGQLATSMAAIISDRNRLLAYYVNQVDPSYATGRMQDGIGRIYFIERIKAKATTVTGICRGQKDVLISAGTKVQDGDGNLYEADQNYIIGEDGTVAVNFVCLQKGPINCPAHSLQMYQLIPGWDNVDNPTEGIIGNNVESQAQFEQRRRQSVALNSVNSVDSIMAALLNLKNGNGSSVCEDVYVIDNDSGGGVNKNGVFLKPHSLFVCVSAPDDDWSKQLIAQTIWKKKPPGCDMNGDQIVVIQDQSGLYSTPPKYTICYANAKRIPIRLKITLARPQFLPKNAVDQIKTAIIKAFTGNDGSKKPRIGSEILASSFYAPVQRLGSWISIITLFIGREIASFSLVQMNIDEMPTLNKDDVEVVFNG</sequence>
<dbReference type="InterPro" id="IPR006949">
    <property type="entry name" value="Barrel_Baseplate_J-like"/>
</dbReference>
<reference evidence="2 3" key="1">
    <citation type="submission" date="2018-05" db="EMBL/GenBank/DDBJ databases">
        <title>Reference genomes for bee gut microbiota database.</title>
        <authorList>
            <person name="Ellegaard K.M."/>
        </authorList>
    </citation>
    <scope>NUCLEOTIDE SEQUENCE [LARGE SCALE GENOMIC DNA]</scope>
    <source>
        <strain evidence="2 3">ESL0284</strain>
    </source>
</reference>
<feature type="domain" description="Baseplate protein J-like barrel" evidence="1">
    <location>
        <begin position="153"/>
        <end position="225"/>
    </location>
</feature>
<dbReference type="AlphaFoldDB" id="A0A318N038"/>
<dbReference type="RefSeq" id="WP_110439491.1">
    <property type="nucleotide sequence ID" value="NZ_CP046393.1"/>
</dbReference>
<proteinExistence type="predicted"/>
<accession>A0A318N038</accession>
<organism evidence="2 3">
    <name type="scientific">Commensalibacter melissae</name>
    <dbReference type="NCBI Taxonomy" id="2070537"/>
    <lineage>
        <taxon>Bacteria</taxon>
        <taxon>Pseudomonadati</taxon>
        <taxon>Pseudomonadota</taxon>
        <taxon>Alphaproteobacteria</taxon>
        <taxon>Acetobacterales</taxon>
        <taxon>Acetobacteraceae</taxon>
    </lineage>
</organism>